<dbReference type="OrthoDB" id="6148658at2759"/>
<proteinExistence type="inferred from homology"/>
<protein>
    <recommendedName>
        <fullName evidence="6">Mab-21-like nucleotidyltransferase domain-containing protein</fullName>
    </recommendedName>
</protein>
<dbReference type="Gene3D" id="1.10.1410.40">
    <property type="match status" value="1"/>
</dbReference>
<feature type="domain" description="Mab-21-like nucleotidyltransferase" evidence="2">
    <location>
        <begin position="195"/>
        <end position="264"/>
    </location>
</feature>
<dbReference type="PANTHER" id="PTHR10656:SF69">
    <property type="entry name" value="MAB-21-LIKE HHH_H2TH-LIKE DOMAIN-CONTAINING PROTEIN"/>
    <property type="match status" value="1"/>
</dbReference>
<dbReference type="Pfam" id="PF03281">
    <property type="entry name" value="Mab-21"/>
    <property type="match status" value="1"/>
</dbReference>
<dbReference type="PANTHER" id="PTHR10656">
    <property type="entry name" value="CELL FATE DETERMINING PROTEIN MAB21-RELATED"/>
    <property type="match status" value="1"/>
</dbReference>
<name>A0A9D3Y4Z4_DREPO</name>
<keyword evidence="5" id="KW-1185">Reference proteome</keyword>
<comment type="caution">
    <text evidence="4">The sequence shown here is derived from an EMBL/GenBank/DDBJ whole genome shotgun (WGS) entry which is preliminary data.</text>
</comment>
<dbReference type="InterPro" id="IPR046903">
    <property type="entry name" value="Mab-21-like_nuc_Trfase"/>
</dbReference>
<organism evidence="4 5">
    <name type="scientific">Dreissena polymorpha</name>
    <name type="common">Zebra mussel</name>
    <name type="synonym">Mytilus polymorpha</name>
    <dbReference type="NCBI Taxonomy" id="45954"/>
    <lineage>
        <taxon>Eukaryota</taxon>
        <taxon>Metazoa</taxon>
        <taxon>Spiralia</taxon>
        <taxon>Lophotrochozoa</taxon>
        <taxon>Mollusca</taxon>
        <taxon>Bivalvia</taxon>
        <taxon>Autobranchia</taxon>
        <taxon>Heteroconchia</taxon>
        <taxon>Euheterodonta</taxon>
        <taxon>Imparidentia</taxon>
        <taxon>Neoheterodontei</taxon>
        <taxon>Myida</taxon>
        <taxon>Dreissenoidea</taxon>
        <taxon>Dreissenidae</taxon>
        <taxon>Dreissena</taxon>
    </lineage>
</organism>
<reference evidence="4" key="1">
    <citation type="journal article" date="2019" name="bioRxiv">
        <title>The Genome of the Zebra Mussel, Dreissena polymorpha: A Resource for Invasive Species Research.</title>
        <authorList>
            <person name="McCartney M.A."/>
            <person name="Auch B."/>
            <person name="Kono T."/>
            <person name="Mallez S."/>
            <person name="Zhang Y."/>
            <person name="Obille A."/>
            <person name="Becker A."/>
            <person name="Abrahante J.E."/>
            <person name="Garbe J."/>
            <person name="Badalamenti J.P."/>
            <person name="Herman A."/>
            <person name="Mangelson H."/>
            <person name="Liachko I."/>
            <person name="Sullivan S."/>
            <person name="Sone E.D."/>
            <person name="Koren S."/>
            <person name="Silverstein K.A.T."/>
            <person name="Beckman K.B."/>
            <person name="Gohl D.M."/>
        </authorList>
    </citation>
    <scope>NUCLEOTIDE SEQUENCE</scope>
    <source>
        <strain evidence="4">Duluth1</strain>
        <tissue evidence="4">Whole animal</tissue>
    </source>
</reference>
<dbReference type="InterPro" id="IPR024810">
    <property type="entry name" value="MAB21L/cGLR"/>
</dbReference>
<evidence type="ECO:0008006" key="6">
    <source>
        <dbReference type="Google" id="ProtNLM"/>
    </source>
</evidence>
<evidence type="ECO:0000313" key="5">
    <source>
        <dbReference type="Proteomes" id="UP000828390"/>
    </source>
</evidence>
<reference evidence="4" key="2">
    <citation type="submission" date="2020-11" db="EMBL/GenBank/DDBJ databases">
        <authorList>
            <person name="McCartney M.A."/>
            <person name="Auch B."/>
            <person name="Kono T."/>
            <person name="Mallez S."/>
            <person name="Becker A."/>
            <person name="Gohl D.M."/>
            <person name="Silverstein K.A.T."/>
            <person name="Koren S."/>
            <person name="Bechman K.B."/>
            <person name="Herman A."/>
            <person name="Abrahante J.E."/>
            <person name="Garbe J."/>
        </authorList>
    </citation>
    <scope>NUCLEOTIDE SEQUENCE</scope>
    <source>
        <strain evidence="4">Duluth1</strain>
        <tissue evidence="4">Whole animal</tissue>
    </source>
</reference>
<evidence type="ECO:0000313" key="4">
    <source>
        <dbReference type="EMBL" id="KAH3693187.1"/>
    </source>
</evidence>
<dbReference type="Pfam" id="PF20266">
    <property type="entry name" value="Mab-21_C"/>
    <property type="match status" value="1"/>
</dbReference>
<accession>A0A9D3Y4Z4</accession>
<comment type="similarity">
    <text evidence="1">Belongs to the mab-21 family.</text>
</comment>
<dbReference type="EMBL" id="JAIWYP010000017">
    <property type="protein sequence ID" value="KAH3693187.1"/>
    <property type="molecule type" value="Genomic_DNA"/>
</dbReference>
<dbReference type="InterPro" id="IPR046906">
    <property type="entry name" value="Mab-21_HhH/H2TH-like"/>
</dbReference>
<feature type="domain" description="Mab-21-like HhH/H2TH-like" evidence="3">
    <location>
        <begin position="274"/>
        <end position="360"/>
    </location>
</feature>
<dbReference type="AlphaFoldDB" id="A0A9D3Y4Z4"/>
<sequence>MAEGGGEVQHAMFKLGDGRTSRSSCPMFEHEDISVETSIILNKLGYGQELIQKRRDSYRKNAEFFTERFSDCTIFAVGSKADGISRCYESDTDLLYVRSQVECVELGYDINTIPEDSFVFRMNTRVCHPGHCLLLLERGIPWMFFPAFCDDGHGHIILSSTLFLDIFKNTSNWFPWKVNHARAGPSLPFTLGPAKVDAVNALRCHCPSILHRWAARSRHWPSPDIVQKVVSMGAFVSPVGFKASENKDFEWRICFNTGETELVTNLNNTQIKIYVILKMIAKDVLQPRNKEITSYSMKNIVLWLAENNPQKLFHQRSLFYWLRESLSKIRAAISTRQLPYYMIPERNLMKASELTDDQQKIWLASISEMIHEGPRILLRLPTIRMAIIAYPMPLLWYNERRTELEIVMLEETSRHLWCKDQNGVDIRVNKTLQYALRMRRTWLLLEIVLMSGVPLNISDLISTLYRIYM</sequence>
<dbReference type="SMART" id="SM01265">
    <property type="entry name" value="Mab-21"/>
    <property type="match status" value="1"/>
</dbReference>
<gene>
    <name evidence="4" type="ORF">DPMN_192589</name>
</gene>
<evidence type="ECO:0000259" key="2">
    <source>
        <dbReference type="Pfam" id="PF03281"/>
    </source>
</evidence>
<evidence type="ECO:0000259" key="3">
    <source>
        <dbReference type="Pfam" id="PF20266"/>
    </source>
</evidence>
<evidence type="ECO:0000256" key="1">
    <source>
        <dbReference type="ARBA" id="ARBA00008307"/>
    </source>
</evidence>
<dbReference type="Proteomes" id="UP000828390">
    <property type="component" value="Unassembled WGS sequence"/>
</dbReference>